<reference evidence="1 2" key="1">
    <citation type="submission" date="2018-12" db="EMBL/GenBank/DDBJ databases">
        <title>Draft genome sequence of Embleya hyalina NBRC 13850T.</title>
        <authorList>
            <person name="Komaki H."/>
            <person name="Hosoyama A."/>
            <person name="Kimura A."/>
            <person name="Ichikawa N."/>
            <person name="Tamura T."/>
        </authorList>
    </citation>
    <scope>NUCLEOTIDE SEQUENCE [LARGE SCALE GENOMIC DNA]</scope>
    <source>
        <strain evidence="1 2">NBRC 13850</strain>
    </source>
</reference>
<keyword evidence="2" id="KW-1185">Reference proteome</keyword>
<comment type="caution">
    <text evidence="1">The sequence shown here is derived from an EMBL/GenBank/DDBJ whole genome shotgun (WGS) entry which is preliminary data.</text>
</comment>
<evidence type="ECO:0000313" key="2">
    <source>
        <dbReference type="Proteomes" id="UP000286931"/>
    </source>
</evidence>
<dbReference type="EMBL" id="BIFH01000035">
    <property type="protein sequence ID" value="GCD99871.1"/>
    <property type="molecule type" value="Genomic_DNA"/>
</dbReference>
<gene>
    <name evidence="1" type="ORF">EHYA_07593</name>
</gene>
<name>A0A401YZ50_9ACTN</name>
<accession>A0A401YZ50</accession>
<dbReference type="Proteomes" id="UP000286931">
    <property type="component" value="Unassembled WGS sequence"/>
</dbReference>
<proteinExistence type="predicted"/>
<organism evidence="1 2">
    <name type="scientific">Embleya hyalina</name>
    <dbReference type="NCBI Taxonomy" id="516124"/>
    <lineage>
        <taxon>Bacteria</taxon>
        <taxon>Bacillati</taxon>
        <taxon>Actinomycetota</taxon>
        <taxon>Actinomycetes</taxon>
        <taxon>Kitasatosporales</taxon>
        <taxon>Streptomycetaceae</taxon>
        <taxon>Embleya</taxon>
    </lineage>
</organism>
<evidence type="ECO:0000313" key="1">
    <source>
        <dbReference type="EMBL" id="GCD99871.1"/>
    </source>
</evidence>
<sequence length="180" mass="19088">MSIVTPIFPAPRTWVAGELITPAMLDEQIYRTRLSLCARPAAAFSAAVVKAGAFPARNITWGAVEKSEIDVLTNSEFAYRAASIRHAGLYEVRLGLRCQAASGRGTTQISAVIRVNGTEGARGSTAAAGWWDACEASTLVNLQSGDWVEAYWDTSDAAGAAVFEGAGSSRFSVRMISPTL</sequence>
<protein>
    <submittedName>
        <fullName evidence="1">Uncharacterized protein</fullName>
    </submittedName>
</protein>
<dbReference type="AlphaFoldDB" id="A0A401YZ50"/>
<dbReference type="RefSeq" id="WP_126641639.1">
    <property type="nucleotide sequence ID" value="NZ_BIFH01000035.1"/>
</dbReference>